<dbReference type="PROSITE" id="PS51340">
    <property type="entry name" value="MOSC"/>
    <property type="match status" value="1"/>
</dbReference>
<dbReference type="SUPFAM" id="SSF50800">
    <property type="entry name" value="PK beta-barrel domain-like"/>
    <property type="match status" value="1"/>
</dbReference>
<dbReference type="InterPro" id="IPR011037">
    <property type="entry name" value="Pyrv_Knase-like_insert_dom_sf"/>
</dbReference>
<dbReference type="GO" id="GO:0003824">
    <property type="term" value="F:catalytic activity"/>
    <property type="evidence" value="ECO:0007669"/>
    <property type="project" value="InterPro"/>
</dbReference>
<dbReference type="KEGG" id="mgau:MGALJ_37870"/>
<evidence type="ECO:0000313" key="3">
    <source>
        <dbReference type="Proteomes" id="UP000465785"/>
    </source>
</evidence>
<protein>
    <submittedName>
        <fullName evidence="2">Molybdenum cofactor biosysynthesis protein</fullName>
    </submittedName>
</protein>
<dbReference type="RefSeq" id="WP_174262110.1">
    <property type="nucleotide sequence ID" value="NZ_AP022601.1"/>
</dbReference>
<accession>A0A9W4FGT7</accession>
<dbReference type="Pfam" id="PF03476">
    <property type="entry name" value="MOSC_N"/>
    <property type="match status" value="1"/>
</dbReference>
<dbReference type="InterPro" id="IPR005302">
    <property type="entry name" value="MoCF_Sase_C"/>
</dbReference>
<evidence type="ECO:0000313" key="2">
    <source>
        <dbReference type="EMBL" id="BBY94118.1"/>
    </source>
</evidence>
<evidence type="ECO:0000259" key="1">
    <source>
        <dbReference type="PROSITE" id="PS51340"/>
    </source>
</evidence>
<keyword evidence="3" id="KW-1185">Reference proteome</keyword>
<dbReference type="AlphaFoldDB" id="A0A9W4FGT7"/>
<gene>
    <name evidence="2" type="ORF">MGALJ_37870</name>
</gene>
<feature type="domain" description="MOSC" evidence="1">
    <location>
        <begin position="156"/>
        <end position="297"/>
    </location>
</feature>
<dbReference type="InterPro" id="IPR005303">
    <property type="entry name" value="MOCOS_middle"/>
</dbReference>
<dbReference type="Pfam" id="PF03473">
    <property type="entry name" value="MOSC"/>
    <property type="match status" value="1"/>
</dbReference>
<dbReference type="GO" id="GO:0030151">
    <property type="term" value="F:molybdenum ion binding"/>
    <property type="evidence" value="ECO:0007669"/>
    <property type="project" value="InterPro"/>
</dbReference>
<name>A0A9W4FGT7_9MYCO</name>
<dbReference type="EMBL" id="AP022601">
    <property type="protein sequence ID" value="BBY94118.1"/>
    <property type="molecule type" value="Genomic_DNA"/>
</dbReference>
<proteinExistence type="predicted"/>
<organism evidence="2 3">
    <name type="scientific">Mycobacterium gallinarum</name>
    <dbReference type="NCBI Taxonomy" id="39689"/>
    <lineage>
        <taxon>Bacteria</taxon>
        <taxon>Bacillati</taxon>
        <taxon>Actinomycetota</taxon>
        <taxon>Actinomycetes</taxon>
        <taxon>Mycobacteriales</taxon>
        <taxon>Mycobacteriaceae</taxon>
        <taxon>Mycobacterium</taxon>
    </lineage>
</organism>
<sequence length="328" mass="35265">MSFGQVTALWRYPVKSLGGEQLEQIDIGARGLRGDRLWAVRDLERDVTATARRIPALLGATARYAHPVGADAGPGNAPEVQITFPDGSVCSSSDPDVHKKLSELADRDVRLTALPPADDTSLHKLSRDERENMSIAALRKDFGIAEGEKFPDMSMLRVTDLTLLGRYSTPPGMFVDLAPVHVMTKTSLATIGAELGGDPDAVDVRRFRPNILLTVANPEDGLPESQWTGGRLSLGGAVLAVTMPTIRCVVPSRAQPGLEVDRRITKAVASRAGRCLGTYCWVNVGGPVSVGDEATLKESRNRVLADAARRAKRFAFGVATSAMERLGR</sequence>
<dbReference type="Gene3D" id="2.40.33.20">
    <property type="entry name" value="PK beta-barrel domain-like"/>
    <property type="match status" value="1"/>
</dbReference>
<reference evidence="2 3" key="1">
    <citation type="journal article" date="2019" name="Emerg. Microbes Infect.">
        <title>Comprehensive subspecies identification of 175 nontuberculous mycobacteria species based on 7547 genomic profiles.</title>
        <authorList>
            <person name="Matsumoto Y."/>
            <person name="Kinjo T."/>
            <person name="Motooka D."/>
            <person name="Nabeya D."/>
            <person name="Jung N."/>
            <person name="Uechi K."/>
            <person name="Horii T."/>
            <person name="Iida T."/>
            <person name="Fujita J."/>
            <person name="Nakamura S."/>
        </authorList>
    </citation>
    <scope>NUCLEOTIDE SEQUENCE [LARGE SCALE GENOMIC DNA]</scope>
    <source>
        <strain evidence="2 3">JCM 6399</strain>
    </source>
</reference>
<dbReference type="Proteomes" id="UP000465785">
    <property type="component" value="Chromosome"/>
</dbReference>
<dbReference type="GO" id="GO:0030170">
    <property type="term" value="F:pyridoxal phosphate binding"/>
    <property type="evidence" value="ECO:0007669"/>
    <property type="project" value="InterPro"/>
</dbReference>